<dbReference type="Gene3D" id="3.40.140.10">
    <property type="entry name" value="Cytidine Deaminase, domain 2"/>
    <property type="match status" value="1"/>
</dbReference>
<dbReference type="PANTHER" id="PTHR30471:SF3">
    <property type="entry name" value="UPF0758 PROTEIN YEES-RELATED"/>
    <property type="match status" value="1"/>
</dbReference>
<keyword evidence="2" id="KW-0479">Metal-binding</keyword>
<name>A0A7W8HYH6_9CAUL</name>
<dbReference type="Gene3D" id="1.10.150.20">
    <property type="entry name" value="5' to 3' exonuclease, C-terminal subdomain"/>
    <property type="match status" value="1"/>
</dbReference>
<evidence type="ECO:0000256" key="2">
    <source>
        <dbReference type="ARBA" id="ARBA00022723"/>
    </source>
</evidence>
<evidence type="ECO:0000256" key="7">
    <source>
        <dbReference type="SAM" id="MobiDB-lite"/>
    </source>
</evidence>
<protein>
    <submittedName>
        <fullName evidence="9">DNA repair protein RadC</fullName>
    </submittedName>
</protein>
<evidence type="ECO:0000256" key="1">
    <source>
        <dbReference type="ARBA" id="ARBA00022670"/>
    </source>
</evidence>
<dbReference type="SUPFAM" id="SSF47781">
    <property type="entry name" value="RuvA domain 2-like"/>
    <property type="match status" value="1"/>
</dbReference>
<dbReference type="GO" id="GO:0008237">
    <property type="term" value="F:metallopeptidase activity"/>
    <property type="evidence" value="ECO:0007669"/>
    <property type="project" value="UniProtKB-KW"/>
</dbReference>
<comment type="similarity">
    <text evidence="6">Belongs to the UPF0758 family.</text>
</comment>
<feature type="region of interest" description="Disordered" evidence="7">
    <location>
        <begin position="1"/>
        <end position="20"/>
    </location>
</feature>
<dbReference type="NCBIfam" id="NF000642">
    <property type="entry name" value="PRK00024.1"/>
    <property type="match status" value="1"/>
</dbReference>
<evidence type="ECO:0000256" key="4">
    <source>
        <dbReference type="ARBA" id="ARBA00022833"/>
    </source>
</evidence>
<keyword evidence="4" id="KW-0862">Zinc</keyword>
<dbReference type="SUPFAM" id="SSF102712">
    <property type="entry name" value="JAB1/MPN domain"/>
    <property type="match status" value="1"/>
</dbReference>
<dbReference type="PANTHER" id="PTHR30471">
    <property type="entry name" value="DNA REPAIR PROTEIN RADC"/>
    <property type="match status" value="1"/>
</dbReference>
<evidence type="ECO:0000256" key="6">
    <source>
        <dbReference type="RuleBase" id="RU003797"/>
    </source>
</evidence>
<evidence type="ECO:0000313" key="9">
    <source>
        <dbReference type="EMBL" id="MBB5292233.1"/>
    </source>
</evidence>
<dbReference type="InterPro" id="IPR020891">
    <property type="entry name" value="UPF0758_CS"/>
</dbReference>
<evidence type="ECO:0000313" key="10">
    <source>
        <dbReference type="Proteomes" id="UP000566663"/>
    </source>
</evidence>
<keyword evidence="10" id="KW-1185">Reference proteome</keyword>
<keyword evidence="5" id="KW-0482">Metalloprotease</keyword>
<dbReference type="CDD" id="cd08071">
    <property type="entry name" value="MPN_DUF2466"/>
    <property type="match status" value="1"/>
</dbReference>
<accession>A0A7W8HYH6</accession>
<evidence type="ECO:0000259" key="8">
    <source>
        <dbReference type="PROSITE" id="PS50249"/>
    </source>
</evidence>
<dbReference type="RefSeq" id="WP_183254446.1">
    <property type="nucleotide sequence ID" value="NZ_BAAAFF010000002.1"/>
</dbReference>
<gene>
    <name evidence="9" type="ORF">HNQ67_001753</name>
</gene>
<dbReference type="GO" id="GO:0046872">
    <property type="term" value="F:metal ion binding"/>
    <property type="evidence" value="ECO:0007669"/>
    <property type="project" value="UniProtKB-KW"/>
</dbReference>
<evidence type="ECO:0000256" key="5">
    <source>
        <dbReference type="ARBA" id="ARBA00023049"/>
    </source>
</evidence>
<organism evidence="9 10">
    <name type="scientific">Brevundimonas basaltis</name>
    <dbReference type="NCBI Taxonomy" id="472166"/>
    <lineage>
        <taxon>Bacteria</taxon>
        <taxon>Pseudomonadati</taxon>
        <taxon>Pseudomonadota</taxon>
        <taxon>Alphaproteobacteria</taxon>
        <taxon>Caulobacterales</taxon>
        <taxon>Caulobacteraceae</taxon>
        <taxon>Brevundimonas</taxon>
    </lineage>
</organism>
<evidence type="ECO:0000256" key="3">
    <source>
        <dbReference type="ARBA" id="ARBA00022801"/>
    </source>
</evidence>
<keyword evidence="3" id="KW-0378">Hydrolase</keyword>
<dbReference type="GO" id="GO:0006508">
    <property type="term" value="P:proteolysis"/>
    <property type="evidence" value="ECO:0007669"/>
    <property type="project" value="UniProtKB-KW"/>
</dbReference>
<dbReference type="InterPro" id="IPR010994">
    <property type="entry name" value="RuvA_2-like"/>
</dbReference>
<dbReference type="Proteomes" id="UP000566663">
    <property type="component" value="Unassembled WGS sequence"/>
</dbReference>
<dbReference type="Pfam" id="PF04002">
    <property type="entry name" value="RadC"/>
    <property type="match status" value="1"/>
</dbReference>
<dbReference type="InterPro" id="IPR037518">
    <property type="entry name" value="MPN"/>
</dbReference>
<reference evidence="9 10" key="1">
    <citation type="submission" date="2020-08" db="EMBL/GenBank/DDBJ databases">
        <title>Genomic Encyclopedia of Type Strains, Phase IV (KMG-IV): sequencing the most valuable type-strain genomes for metagenomic binning, comparative biology and taxonomic classification.</title>
        <authorList>
            <person name="Goeker M."/>
        </authorList>
    </citation>
    <scope>NUCLEOTIDE SEQUENCE [LARGE SCALE GENOMIC DNA]</scope>
    <source>
        <strain evidence="9 10">DSM 25335</strain>
    </source>
</reference>
<dbReference type="AlphaFoldDB" id="A0A7W8HYH6"/>
<dbReference type="EMBL" id="JACHFZ010000003">
    <property type="protein sequence ID" value="MBB5292233.1"/>
    <property type="molecule type" value="Genomic_DNA"/>
</dbReference>
<proteinExistence type="inferred from homology"/>
<dbReference type="PROSITE" id="PS01302">
    <property type="entry name" value="UPF0758"/>
    <property type="match status" value="1"/>
</dbReference>
<dbReference type="InterPro" id="IPR025657">
    <property type="entry name" value="RadC_JAB"/>
</dbReference>
<sequence>MSAVLPFPSPASPRPDVRPADVVPLRSAGLSGHRERLRDRARRAGLPHLPDYELLELFLFRSQPQGDVKPIAKALLARFGSLAAVLAASVEDLMTVRAEDARGRTRGVGAETALDLAALHEVARRVAKEAAGKRTVISSWTALLAYVRLSLQHEPREQFRVLYLDNRNQLILDEIQNRGTVDHAPVYPREVVRRALELSARSMIIVHNHPSGDPTPSRPDIDMTRQVIAAARALELSVHDHLIVGRDGVASFKQLGLM</sequence>
<dbReference type="NCBIfam" id="TIGR00608">
    <property type="entry name" value="radc"/>
    <property type="match status" value="1"/>
</dbReference>
<dbReference type="InterPro" id="IPR001405">
    <property type="entry name" value="UPF0758"/>
</dbReference>
<dbReference type="PROSITE" id="PS50249">
    <property type="entry name" value="MPN"/>
    <property type="match status" value="1"/>
</dbReference>
<keyword evidence="1" id="KW-0645">Protease</keyword>
<comment type="caution">
    <text evidence="9">The sequence shown here is derived from an EMBL/GenBank/DDBJ whole genome shotgun (WGS) entry which is preliminary data.</text>
</comment>
<feature type="domain" description="MPN" evidence="8">
    <location>
        <begin position="136"/>
        <end position="258"/>
    </location>
</feature>